<evidence type="ECO:0000256" key="3">
    <source>
        <dbReference type="ARBA" id="ARBA00023128"/>
    </source>
</evidence>
<protein>
    <recommendedName>
        <fullName evidence="4">ATPase inhibitor, mitochondrial</fullName>
    </recommendedName>
</protein>
<dbReference type="Gene3D" id="1.20.5.500">
    <property type="entry name" value="Single helix bin"/>
    <property type="match status" value="1"/>
</dbReference>
<sequence length="141" mass="15564">MYSDKTRMDWLRSFLFDGGACSYFVSLFLPTIPSFYIIADLAQIHIMSSALRIARVARPAVANVQVARFSIASRMMAAGDTGATRSGGAASGDAFSKREEASENLYVKRHEQEKLEQLRQKVKAGEAQLAKDKADLDKAQK</sequence>
<keyword evidence="6" id="KW-0812">Transmembrane</keyword>
<dbReference type="Pfam" id="PF04568">
    <property type="entry name" value="IATP"/>
    <property type="match status" value="1"/>
</dbReference>
<comment type="similarity">
    <text evidence="2 4">Belongs to the ATPase inhibitor family.</text>
</comment>
<evidence type="ECO:0000256" key="6">
    <source>
        <dbReference type="SAM" id="Phobius"/>
    </source>
</evidence>
<keyword evidence="3" id="KW-0496">Mitochondrion</keyword>
<dbReference type="EMBL" id="QZBJ01000025">
    <property type="protein sequence ID" value="THY74978.1"/>
    <property type="molecule type" value="Genomic_DNA"/>
</dbReference>
<keyword evidence="6" id="KW-1133">Transmembrane helix</keyword>
<accession>A0A4S9MPV0</accession>
<dbReference type="GO" id="GO:0042030">
    <property type="term" value="F:ATPase inhibitor activity"/>
    <property type="evidence" value="ECO:0007669"/>
    <property type="project" value="InterPro"/>
</dbReference>
<keyword evidence="5" id="KW-0175">Coiled coil</keyword>
<evidence type="ECO:0000313" key="8">
    <source>
        <dbReference type="Proteomes" id="UP000305064"/>
    </source>
</evidence>
<dbReference type="GO" id="GO:0005739">
    <property type="term" value="C:mitochondrion"/>
    <property type="evidence" value="ECO:0007669"/>
    <property type="project" value="UniProtKB-SubCell"/>
</dbReference>
<feature type="transmembrane region" description="Helical" evidence="6">
    <location>
        <begin position="20"/>
        <end position="39"/>
    </location>
</feature>
<name>A0A4S9MPV0_AURPU</name>
<dbReference type="Proteomes" id="UP000305064">
    <property type="component" value="Unassembled WGS sequence"/>
</dbReference>
<evidence type="ECO:0000256" key="5">
    <source>
        <dbReference type="SAM" id="Coils"/>
    </source>
</evidence>
<feature type="coiled-coil region" evidence="5">
    <location>
        <begin position="108"/>
        <end position="135"/>
    </location>
</feature>
<comment type="function">
    <text evidence="4">Inhibits the enzyme activity of ATPase.</text>
</comment>
<evidence type="ECO:0000313" key="7">
    <source>
        <dbReference type="EMBL" id="THY74978.1"/>
    </source>
</evidence>
<dbReference type="InterPro" id="IPR007648">
    <property type="entry name" value="ATPase_inhibitor_mt"/>
</dbReference>
<comment type="subcellular location">
    <subcellularLocation>
        <location evidence="1">Mitochondrion</location>
    </subcellularLocation>
</comment>
<keyword evidence="6" id="KW-0472">Membrane</keyword>
<evidence type="ECO:0000256" key="4">
    <source>
        <dbReference type="RuleBase" id="RU368087"/>
    </source>
</evidence>
<organism evidence="7 8">
    <name type="scientific">Aureobasidium pullulans</name>
    <name type="common">Black yeast</name>
    <name type="synonym">Pullularia pullulans</name>
    <dbReference type="NCBI Taxonomy" id="5580"/>
    <lineage>
        <taxon>Eukaryota</taxon>
        <taxon>Fungi</taxon>
        <taxon>Dikarya</taxon>
        <taxon>Ascomycota</taxon>
        <taxon>Pezizomycotina</taxon>
        <taxon>Dothideomycetes</taxon>
        <taxon>Dothideomycetidae</taxon>
        <taxon>Dothideales</taxon>
        <taxon>Saccotheciaceae</taxon>
        <taxon>Aureobasidium</taxon>
    </lineage>
</organism>
<evidence type="ECO:0000256" key="2">
    <source>
        <dbReference type="ARBA" id="ARBA00010901"/>
    </source>
</evidence>
<reference evidence="7 8" key="1">
    <citation type="submission" date="2018-10" db="EMBL/GenBank/DDBJ databases">
        <title>Fifty Aureobasidium pullulans genomes reveal a recombining polyextremotolerant generalist.</title>
        <authorList>
            <person name="Gostincar C."/>
            <person name="Turk M."/>
            <person name="Zajc J."/>
            <person name="Gunde-Cimerman N."/>
        </authorList>
    </citation>
    <scope>NUCLEOTIDE SEQUENCE [LARGE SCALE GENOMIC DNA]</scope>
    <source>
        <strain evidence="7 8">EXF-4256</strain>
    </source>
</reference>
<comment type="caution">
    <text evidence="7">The sequence shown here is derived from an EMBL/GenBank/DDBJ whole genome shotgun (WGS) entry which is preliminary data.</text>
</comment>
<evidence type="ECO:0000256" key="1">
    <source>
        <dbReference type="ARBA" id="ARBA00004173"/>
    </source>
</evidence>
<gene>
    <name evidence="7" type="ORF">D6C94_04454</name>
</gene>
<proteinExistence type="inferred from homology"/>
<dbReference type="AlphaFoldDB" id="A0A4S9MPV0"/>